<dbReference type="InterPro" id="IPR000847">
    <property type="entry name" value="LysR_HTH_N"/>
</dbReference>
<dbReference type="Gene3D" id="1.10.10.10">
    <property type="entry name" value="Winged helix-like DNA-binding domain superfamily/Winged helix DNA-binding domain"/>
    <property type="match status" value="1"/>
</dbReference>
<feature type="domain" description="HTH lysR-type" evidence="5">
    <location>
        <begin position="1"/>
        <end position="60"/>
    </location>
</feature>
<dbReference type="PANTHER" id="PTHR30419">
    <property type="entry name" value="HTH-TYPE TRANSCRIPTIONAL REGULATOR YBHD"/>
    <property type="match status" value="1"/>
</dbReference>
<dbReference type="PRINTS" id="PR00039">
    <property type="entry name" value="HTHLYSR"/>
</dbReference>
<dbReference type="InterPro" id="IPR036388">
    <property type="entry name" value="WH-like_DNA-bd_sf"/>
</dbReference>
<comment type="similarity">
    <text evidence="1">Belongs to the LysR transcriptional regulatory family.</text>
</comment>
<evidence type="ECO:0000256" key="3">
    <source>
        <dbReference type="ARBA" id="ARBA00023125"/>
    </source>
</evidence>
<evidence type="ECO:0000256" key="2">
    <source>
        <dbReference type="ARBA" id="ARBA00023015"/>
    </source>
</evidence>
<keyword evidence="7" id="KW-1185">Reference proteome</keyword>
<dbReference type="EMBL" id="JBHTOI010000046">
    <property type="protein sequence ID" value="MFD1418876.1"/>
    <property type="molecule type" value="Genomic_DNA"/>
</dbReference>
<keyword evidence="4" id="KW-0804">Transcription</keyword>
<name>A0ABW4BVA8_9LACO</name>
<keyword evidence="2" id="KW-0805">Transcription regulation</keyword>
<dbReference type="Pfam" id="PF03466">
    <property type="entry name" value="LysR_substrate"/>
    <property type="match status" value="1"/>
</dbReference>
<evidence type="ECO:0000313" key="7">
    <source>
        <dbReference type="Proteomes" id="UP001597251"/>
    </source>
</evidence>
<sequence length="289" mass="33195">MNIKDLQYFQHVVKSQSFTQTASDYQVSQPTISQAIKRLEDQLQTKLIIRQVHSKTLILTPSGQQLLMTCNEVLSSWDNGLKLIERLKTSRIKLGIESSISERYFPVIAKKLLDIKLLNNVQVNEEGSKTLLKLVNDGDIDLAIIGTIDDINSREIITKRLKSFHFNILLQKDHPLLKDVSTLENVFKYNLVTMNRYHLSYQVFHEISKSFAPKVVFESDNTDLVMKLISDNNNLGFTSDLIELSDDLTTLNLPDKTFPTAYVSLVYRKNNIRTDNMENLIKIIEDSCR</sequence>
<dbReference type="InterPro" id="IPR036390">
    <property type="entry name" value="WH_DNA-bd_sf"/>
</dbReference>
<keyword evidence="3" id="KW-0238">DNA-binding</keyword>
<dbReference type="Gene3D" id="3.40.190.290">
    <property type="match status" value="1"/>
</dbReference>
<dbReference type="InterPro" id="IPR050950">
    <property type="entry name" value="HTH-type_LysR_regulators"/>
</dbReference>
<dbReference type="InterPro" id="IPR005119">
    <property type="entry name" value="LysR_subst-bd"/>
</dbReference>
<dbReference type="Proteomes" id="UP001597251">
    <property type="component" value="Unassembled WGS sequence"/>
</dbReference>
<dbReference type="Pfam" id="PF00126">
    <property type="entry name" value="HTH_1"/>
    <property type="match status" value="1"/>
</dbReference>
<organism evidence="6 7">
    <name type="scientific">Companilactobacillus keshanensis</name>
    <dbReference type="NCBI Taxonomy" id="2486003"/>
    <lineage>
        <taxon>Bacteria</taxon>
        <taxon>Bacillati</taxon>
        <taxon>Bacillota</taxon>
        <taxon>Bacilli</taxon>
        <taxon>Lactobacillales</taxon>
        <taxon>Lactobacillaceae</taxon>
        <taxon>Companilactobacillus</taxon>
    </lineage>
</organism>
<comment type="caution">
    <text evidence="6">The sequence shown here is derived from an EMBL/GenBank/DDBJ whole genome shotgun (WGS) entry which is preliminary data.</text>
</comment>
<evidence type="ECO:0000256" key="4">
    <source>
        <dbReference type="ARBA" id="ARBA00023163"/>
    </source>
</evidence>
<accession>A0ABW4BVA8</accession>
<dbReference type="SUPFAM" id="SSF46785">
    <property type="entry name" value="Winged helix' DNA-binding domain"/>
    <property type="match status" value="1"/>
</dbReference>
<dbReference type="RefSeq" id="WP_125676445.1">
    <property type="nucleotide sequence ID" value="NZ_JBHTOI010000046.1"/>
</dbReference>
<evidence type="ECO:0000256" key="1">
    <source>
        <dbReference type="ARBA" id="ARBA00009437"/>
    </source>
</evidence>
<evidence type="ECO:0000259" key="5">
    <source>
        <dbReference type="PROSITE" id="PS50931"/>
    </source>
</evidence>
<proteinExistence type="inferred from homology"/>
<gene>
    <name evidence="6" type="ORF">ACFQ42_08980</name>
</gene>
<reference evidence="7" key="1">
    <citation type="journal article" date="2019" name="Int. J. Syst. Evol. Microbiol.">
        <title>The Global Catalogue of Microorganisms (GCM) 10K type strain sequencing project: providing services to taxonomists for standard genome sequencing and annotation.</title>
        <authorList>
            <consortium name="The Broad Institute Genomics Platform"/>
            <consortium name="The Broad Institute Genome Sequencing Center for Infectious Disease"/>
            <person name="Wu L."/>
            <person name="Ma J."/>
        </authorList>
    </citation>
    <scope>NUCLEOTIDE SEQUENCE [LARGE SCALE GENOMIC DNA]</scope>
    <source>
        <strain evidence="7">CCM 8936</strain>
    </source>
</reference>
<dbReference type="PROSITE" id="PS50931">
    <property type="entry name" value="HTH_LYSR"/>
    <property type="match status" value="1"/>
</dbReference>
<dbReference type="SUPFAM" id="SSF53850">
    <property type="entry name" value="Periplasmic binding protein-like II"/>
    <property type="match status" value="1"/>
</dbReference>
<protein>
    <submittedName>
        <fullName evidence="6">LysR family transcriptional regulator</fullName>
    </submittedName>
</protein>
<evidence type="ECO:0000313" key="6">
    <source>
        <dbReference type="EMBL" id="MFD1418876.1"/>
    </source>
</evidence>